<dbReference type="Pfam" id="PF01885">
    <property type="entry name" value="PTS_2-RNA"/>
    <property type="match status" value="1"/>
</dbReference>
<gene>
    <name evidence="5" type="ORF">JMJ35_007521</name>
</gene>
<dbReference type="AlphaFoldDB" id="A0AA39QVQ8"/>
<evidence type="ECO:0000256" key="2">
    <source>
        <dbReference type="ARBA" id="ARBA00022679"/>
    </source>
</evidence>
<keyword evidence="6" id="KW-1185">Reference proteome</keyword>
<keyword evidence="3" id="KW-0520">NAD</keyword>
<dbReference type="Gene3D" id="3.20.170.30">
    <property type="match status" value="1"/>
</dbReference>
<evidence type="ECO:0000256" key="3">
    <source>
        <dbReference type="ARBA" id="ARBA00023027"/>
    </source>
</evidence>
<sequence>MHVTFPELHTLVANNEKQRFSLEPLSSETLPPTANNTSTTTMDPSQYRIRASQGHTLTSISSSAIYTRLDPSDLKCPKLVVHGTDEKSWLKIKDSGGLKPMSRTHIHFATALPKRLPPLNKEFQSKSNAKPEGDEVISGVRNTSTIFVWVDVEKSARERGVEWWISRNGVVLTEGVGGLLGLEWVRWVERRNGDVLFGEKDVKAEEDFIKRAEEAKKDGGKGPVAGIEEAPEGRGGGIEEDGGTRVEKENWDD</sequence>
<evidence type="ECO:0000256" key="4">
    <source>
        <dbReference type="SAM" id="MobiDB-lite"/>
    </source>
</evidence>
<evidence type="ECO:0000313" key="6">
    <source>
        <dbReference type="Proteomes" id="UP001166286"/>
    </source>
</evidence>
<dbReference type="PANTHER" id="PTHR12684:SF2">
    <property type="entry name" value="TRNA 2'-PHOSPHOTRANSFERASE 1"/>
    <property type="match status" value="1"/>
</dbReference>
<dbReference type="SUPFAM" id="SSF56399">
    <property type="entry name" value="ADP-ribosylation"/>
    <property type="match status" value="1"/>
</dbReference>
<dbReference type="Proteomes" id="UP001166286">
    <property type="component" value="Unassembled WGS sequence"/>
</dbReference>
<evidence type="ECO:0000313" key="5">
    <source>
        <dbReference type="EMBL" id="KAK0510127.1"/>
    </source>
</evidence>
<protein>
    <recommendedName>
        <fullName evidence="7">2'-phosphotransferase</fullName>
    </recommendedName>
</protein>
<dbReference type="InterPro" id="IPR002745">
    <property type="entry name" value="Ptrans_KptA/Tpt1"/>
</dbReference>
<feature type="compositionally biased region" description="Basic and acidic residues" evidence="4">
    <location>
        <begin position="242"/>
        <end position="253"/>
    </location>
</feature>
<dbReference type="InterPro" id="IPR042081">
    <property type="entry name" value="RNA_2'-PTrans_C"/>
</dbReference>
<evidence type="ECO:0000256" key="1">
    <source>
        <dbReference type="ARBA" id="ARBA00009836"/>
    </source>
</evidence>
<proteinExistence type="inferred from homology"/>
<organism evidence="5 6">
    <name type="scientific">Cladonia borealis</name>
    <dbReference type="NCBI Taxonomy" id="184061"/>
    <lineage>
        <taxon>Eukaryota</taxon>
        <taxon>Fungi</taxon>
        <taxon>Dikarya</taxon>
        <taxon>Ascomycota</taxon>
        <taxon>Pezizomycotina</taxon>
        <taxon>Lecanoromycetes</taxon>
        <taxon>OSLEUM clade</taxon>
        <taxon>Lecanoromycetidae</taxon>
        <taxon>Lecanorales</taxon>
        <taxon>Lecanorineae</taxon>
        <taxon>Cladoniaceae</taxon>
        <taxon>Cladonia</taxon>
    </lineage>
</organism>
<reference evidence="5" key="1">
    <citation type="submission" date="2023-03" db="EMBL/GenBank/DDBJ databases">
        <title>Complete genome of Cladonia borealis.</title>
        <authorList>
            <person name="Park H."/>
        </authorList>
    </citation>
    <scope>NUCLEOTIDE SEQUENCE</scope>
    <source>
        <strain evidence="5">ANT050790</strain>
    </source>
</reference>
<keyword evidence="2" id="KW-0808">Transferase</keyword>
<comment type="caution">
    <text evidence="5">The sequence shown here is derived from an EMBL/GenBank/DDBJ whole genome shotgun (WGS) entry which is preliminary data.</text>
</comment>
<dbReference type="GO" id="GO:0000215">
    <property type="term" value="F:tRNA 2'-phosphotransferase activity"/>
    <property type="evidence" value="ECO:0007669"/>
    <property type="project" value="TreeGrafter"/>
</dbReference>
<feature type="region of interest" description="Disordered" evidence="4">
    <location>
        <begin position="213"/>
        <end position="253"/>
    </location>
</feature>
<evidence type="ECO:0008006" key="7">
    <source>
        <dbReference type="Google" id="ProtNLM"/>
    </source>
</evidence>
<dbReference type="EMBL" id="JAFEKC020000017">
    <property type="protein sequence ID" value="KAK0510127.1"/>
    <property type="molecule type" value="Genomic_DNA"/>
</dbReference>
<name>A0AA39QVQ8_9LECA</name>
<dbReference type="PANTHER" id="PTHR12684">
    <property type="entry name" value="PUTATIVE PHOSPHOTRANSFERASE"/>
    <property type="match status" value="1"/>
</dbReference>
<dbReference type="GO" id="GO:0006388">
    <property type="term" value="P:tRNA splicing, via endonucleolytic cleavage and ligation"/>
    <property type="evidence" value="ECO:0007669"/>
    <property type="project" value="TreeGrafter"/>
</dbReference>
<comment type="similarity">
    <text evidence="1">Belongs to the KptA/TPT1 family.</text>
</comment>
<accession>A0AA39QVQ8</accession>